<accession>A0ACB7XWK2</accession>
<dbReference type="Proteomes" id="UP000828048">
    <property type="component" value="Chromosome 1"/>
</dbReference>
<proteinExistence type="predicted"/>
<organism evidence="1 2">
    <name type="scientific">Vaccinium darrowii</name>
    <dbReference type="NCBI Taxonomy" id="229202"/>
    <lineage>
        <taxon>Eukaryota</taxon>
        <taxon>Viridiplantae</taxon>
        <taxon>Streptophyta</taxon>
        <taxon>Embryophyta</taxon>
        <taxon>Tracheophyta</taxon>
        <taxon>Spermatophyta</taxon>
        <taxon>Magnoliopsida</taxon>
        <taxon>eudicotyledons</taxon>
        <taxon>Gunneridae</taxon>
        <taxon>Pentapetalae</taxon>
        <taxon>asterids</taxon>
        <taxon>Ericales</taxon>
        <taxon>Ericaceae</taxon>
        <taxon>Vaccinioideae</taxon>
        <taxon>Vaccinieae</taxon>
        <taxon>Vaccinium</taxon>
    </lineage>
</organism>
<sequence length="215" mass="24179">MSSLKIDDENDFDMDDVMDEAAKFDLLDNIDLELENDDEVPEKTENETKKGGDGLVSNKRATCGKDFKVITPPEGHPKPRAACNWCGVSYACHSKNNVVLDPRCKVGFFEYCFLNALGFDKKLVSEMTDKITHGITELFEWYVRNNASVNVCSREEVGGASNKVDLDGLDDQKSLKSLFKIHQQNETNMASKSKLEKHLLEASEDDNERFDIATN</sequence>
<name>A0ACB7XWK2_9ERIC</name>
<gene>
    <name evidence="1" type="ORF">Vadar_033197</name>
</gene>
<protein>
    <submittedName>
        <fullName evidence="1">Uncharacterized protein</fullName>
    </submittedName>
</protein>
<evidence type="ECO:0000313" key="2">
    <source>
        <dbReference type="Proteomes" id="UP000828048"/>
    </source>
</evidence>
<dbReference type="EMBL" id="CM037151">
    <property type="protein sequence ID" value="KAH7844920.1"/>
    <property type="molecule type" value="Genomic_DNA"/>
</dbReference>
<keyword evidence="2" id="KW-1185">Reference proteome</keyword>
<comment type="caution">
    <text evidence="1">The sequence shown here is derived from an EMBL/GenBank/DDBJ whole genome shotgun (WGS) entry which is preliminary data.</text>
</comment>
<evidence type="ECO:0000313" key="1">
    <source>
        <dbReference type="EMBL" id="KAH7844920.1"/>
    </source>
</evidence>
<reference evidence="1 2" key="1">
    <citation type="journal article" date="2021" name="Hortic Res">
        <title>High-quality reference genome and annotation aids understanding of berry development for evergreen blueberry (Vaccinium darrowii).</title>
        <authorList>
            <person name="Yu J."/>
            <person name="Hulse-Kemp A.M."/>
            <person name="Babiker E."/>
            <person name="Staton M."/>
        </authorList>
    </citation>
    <scope>NUCLEOTIDE SEQUENCE [LARGE SCALE GENOMIC DNA]</scope>
    <source>
        <strain evidence="2">cv. NJ 8807/NJ 8810</strain>
        <tissue evidence="1">Young leaf</tissue>
    </source>
</reference>